<dbReference type="Pfam" id="PF00420">
    <property type="entry name" value="Oxidored_q2"/>
    <property type="match status" value="1"/>
</dbReference>
<evidence type="ECO:0000313" key="11">
    <source>
        <dbReference type="EMBL" id="AKP18674.1"/>
    </source>
</evidence>
<keyword evidence="11" id="KW-0496">Mitochondrion</keyword>
<dbReference type="RefSeq" id="YP_009192096.1">
    <property type="nucleotide sequence ID" value="NC_028706.1"/>
</dbReference>
<feature type="transmembrane region" description="Helical" evidence="10">
    <location>
        <begin position="37"/>
        <end position="60"/>
    </location>
</feature>
<protein>
    <recommendedName>
        <fullName evidence="3">NADH-ubiquinone oxidoreductase chain 4L</fullName>
    </recommendedName>
    <alternativeName>
        <fullName evidence="9">NADH dehydrogenase subunit 4L</fullName>
    </alternativeName>
</protein>
<proteinExistence type="inferred from homology"/>
<keyword evidence="8 10" id="KW-0472">Membrane</keyword>
<dbReference type="InterPro" id="IPR039428">
    <property type="entry name" value="NUOK/Mnh_C1-like"/>
</dbReference>
<keyword evidence="6 10" id="KW-1133">Transmembrane helix</keyword>
<evidence type="ECO:0000256" key="6">
    <source>
        <dbReference type="ARBA" id="ARBA00022989"/>
    </source>
</evidence>
<evidence type="ECO:0000256" key="1">
    <source>
        <dbReference type="ARBA" id="ARBA00004141"/>
    </source>
</evidence>
<dbReference type="AlphaFoldDB" id="A0A0R7GSR0"/>
<dbReference type="GeneID" id="26520986"/>
<dbReference type="EMBL" id="KP756905">
    <property type="protein sequence ID" value="AKP18674.1"/>
    <property type="molecule type" value="Genomic_DNA"/>
</dbReference>
<keyword evidence="7" id="KW-0520">NAD</keyword>
<dbReference type="CTD" id="4539"/>
<evidence type="ECO:0000256" key="2">
    <source>
        <dbReference type="ARBA" id="ARBA00010519"/>
    </source>
</evidence>
<keyword evidence="5" id="KW-1278">Translocase</keyword>
<keyword evidence="4 10" id="KW-0812">Transmembrane</keyword>
<reference evidence="11" key="1">
    <citation type="journal article" date="2015" name="Gene">
        <title>The complete mitochondrial genome of the golden mussel limnoperna fortunei and comparative mitogenomics of mytilidae.</title>
        <authorList>
            <person name="Uliano-Silva M."/>
            <person name="Alves Americo J."/>
            <person name="Costa I."/>
            <person name="Schomaker-Bastos A."/>
            <person name="de Freitas Rebelo M."/>
            <person name="Prosdocimi F."/>
        </authorList>
    </citation>
    <scope>NUCLEOTIDE SEQUENCE</scope>
</reference>
<evidence type="ECO:0000256" key="7">
    <source>
        <dbReference type="ARBA" id="ARBA00023027"/>
    </source>
</evidence>
<evidence type="ECO:0000256" key="4">
    <source>
        <dbReference type="ARBA" id="ARBA00022692"/>
    </source>
</evidence>
<feature type="transmembrane region" description="Helical" evidence="10">
    <location>
        <begin position="12"/>
        <end position="31"/>
    </location>
</feature>
<geneLocation type="mitochondrion" evidence="11"/>
<evidence type="ECO:0000256" key="5">
    <source>
        <dbReference type="ARBA" id="ARBA00022967"/>
    </source>
</evidence>
<comment type="similarity">
    <text evidence="2">Belongs to the complex I subunit 4L family.</text>
</comment>
<dbReference type="Gene3D" id="1.10.287.3510">
    <property type="match status" value="1"/>
</dbReference>
<name>A0A0R7GSR0_LIMFO</name>
<evidence type="ECO:0000256" key="9">
    <source>
        <dbReference type="ARBA" id="ARBA00031586"/>
    </source>
</evidence>
<evidence type="ECO:0000256" key="3">
    <source>
        <dbReference type="ARBA" id="ARBA00016612"/>
    </source>
</evidence>
<dbReference type="GO" id="GO:0016020">
    <property type="term" value="C:membrane"/>
    <property type="evidence" value="ECO:0007669"/>
    <property type="project" value="UniProtKB-SubCell"/>
</dbReference>
<evidence type="ECO:0000256" key="10">
    <source>
        <dbReference type="SAM" id="Phobius"/>
    </source>
</evidence>
<accession>A0A0R7GSR0</accession>
<comment type="subcellular location">
    <subcellularLocation>
        <location evidence="1">Membrane</location>
        <topology evidence="1">Multi-pass membrane protein</topology>
    </subcellularLocation>
</comment>
<sequence length="78" mass="8317">MVACYQSDHLLSVLLGIEFLSLGCFCVASGICASSVLPILMVMFCFSAAEVGVILSLLVLMARAYGNDRCSSLFVDKC</sequence>
<gene>
    <name evidence="11" type="primary">ND4L</name>
</gene>
<evidence type="ECO:0000256" key="8">
    <source>
        <dbReference type="ARBA" id="ARBA00023136"/>
    </source>
</evidence>
<organism evidence="11">
    <name type="scientific">Limnoperna fortunei</name>
    <name type="common">Golden mussel</name>
    <dbReference type="NCBI Taxonomy" id="356393"/>
    <lineage>
        <taxon>Eukaryota</taxon>
        <taxon>Metazoa</taxon>
        <taxon>Spiralia</taxon>
        <taxon>Lophotrochozoa</taxon>
        <taxon>Mollusca</taxon>
        <taxon>Bivalvia</taxon>
        <taxon>Autobranchia</taxon>
        <taxon>Pteriomorphia</taxon>
        <taxon>Mytilida</taxon>
        <taxon>Mytiloidea</taxon>
        <taxon>Mytilidae</taxon>
        <taxon>Arcuatulinae</taxon>
        <taxon>Limnoperna</taxon>
    </lineage>
</organism>